<dbReference type="PaxDb" id="39947-A0A0P0YD91"/>
<evidence type="ECO:0000313" key="2">
    <source>
        <dbReference type="Proteomes" id="UP000059680"/>
    </source>
</evidence>
<dbReference type="Gramene" id="Os12t0633650-00">
    <property type="protein sequence ID" value="Os12t0633650-00"/>
    <property type="gene ID" value="Os12g0633650"/>
</dbReference>
<protein>
    <submittedName>
        <fullName evidence="1">Os12g0633650 protein</fullName>
    </submittedName>
</protein>
<evidence type="ECO:0000313" key="1">
    <source>
        <dbReference type="EMBL" id="BAT18235.1"/>
    </source>
</evidence>
<sequence>MPKTANWESIQCWVRQLRSGFLEAFFSIRLIRATPLFLIAPDSLNFLQGYIFSVVELTIGRMKPVVNFIHSS</sequence>
<reference evidence="2" key="1">
    <citation type="journal article" date="2005" name="Nature">
        <title>The map-based sequence of the rice genome.</title>
        <authorList>
            <consortium name="International rice genome sequencing project (IRGSP)"/>
            <person name="Matsumoto T."/>
            <person name="Wu J."/>
            <person name="Kanamori H."/>
            <person name="Katayose Y."/>
            <person name="Fujisawa M."/>
            <person name="Namiki N."/>
            <person name="Mizuno H."/>
            <person name="Yamamoto K."/>
            <person name="Antonio B.A."/>
            <person name="Baba T."/>
            <person name="Sakata K."/>
            <person name="Nagamura Y."/>
            <person name="Aoki H."/>
            <person name="Arikawa K."/>
            <person name="Arita K."/>
            <person name="Bito T."/>
            <person name="Chiden Y."/>
            <person name="Fujitsuka N."/>
            <person name="Fukunaka R."/>
            <person name="Hamada M."/>
            <person name="Harada C."/>
            <person name="Hayashi A."/>
            <person name="Hijishita S."/>
            <person name="Honda M."/>
            <person name="Hosokawa S."/>
            <person name="Ichikawa Y."/>
            <person name="Idonuma A."/>
            <person name="Iijima M."/>
            <person name="Ikeda M."/>
            <person name="Ikeno M."/>
            <person name="Ito K."/>
            <person name="Ito S."/>
            <person name="Ito T."/>
            <person name="Ito Y."/>
            <person name="Ito Y."/>
            <person name="Iwabuchi A."/>
            <person name="Kamiya K."/>
            <person name="Karasawa W."/>
            <person name="Kurita K."/>
            <person name="Katagiri S."/>
            <person name="Kikuta A."/>
            <person name="Kobayashi H."/>
            <person name="Kobayashi N."/>
            <person name="Machita K."/>
            <person name="Maehara T."/>
            <person name="Masukawa M."/>
            <person name="Mizubayashi T."/>
            <person name="Mukai Y."/>
            <person name="Nagasaki H."/>
            <person name="Nagata Y."/>
            <person name="Naito S."/>
            <person name="Nakashima M."/>
            <person name="Nakama Y."/>
            <person name="Nakamichi Y."/>
            <person name="Nakamura M."/>
            <person name="Meguro A."/>
            <person name="Negishi M."/>
            <person name="Ohta I."/>
            <person name="Ohta T."/>
            <person name="Okamoto M."/>
            <person name="Ono N."/>
            <person name="Saji S."/>
            <person name="Sakaguchi M."/>
            <person name="Sakai K."/>
            <person name="Shibata M."/>
            <person name="Shimokawa T."/>
            <person name="Song J."/>
            <person name="Takazaki Y."/>
            <person name="Terasawa K."/>
            <person name="Tsugane M."/>
            <person name="Tsuji K."/>
            <person name="Ueda S."/>
            <person name="Waki K."/>
            <person name="Yamagata H."/>
            <person name="Yamamoto M."/>
            <person name="Yamamoto S."/>
            <person name="Yamane H."/>
            <person name="Yoshiki S."/>
            <person name="Yoshihara R."/>
            <person name="Yukawa K."/>
            <person name="Zhong H."/>
            <person name="Yano M."/>
            <person name="Yuan Q."/>
            <person name="Ouyang S."/>
            <person name="Liu J."/>
            <person name="Jones K.M."/>
            <person name="Gansberger K."/>
            <person name="Moffat K."/>
            <person name="Hill J."/>
            <person name="Bera J."/>
            <person name="Fadrosh D."/>
            <person name="Jin S."/>
            <person name="Johri S."/>
            <person name="Kim M."/>
            <person name="Overton L."/>
            <person name="Reardon M."/>
            <person name="Tsitrin T."/>
            <person name="Vuong H."/>
            <person name="Weaver B."/>
            <person name="Ciecko A."/>
            <person name="Tallon L."/>
            <person name="Jackson J."/>
            <person name="Pai G."/>
            <person name="Aken S.V."/>
            <person name="Utterback T."/>
            <person name="Reidmuller S."/>
            <person name="Feldblyum T."/>
            <person name="Hsiao J."/>
            <person name="Zismann V."/>
            <person name="Iobst S."/>
            <person name="de Vazeille A.R."/>
            <person name="Buell C.R."/>
            <person name="Ying K."/>
            <person name="Li Y."/>
            <person name="Lu T."/>
            <person name="Huang Y."/>
            <person name="Zhao Q."/>
            <person name="Feng Q."/>
            <person name="Zhang L."/>
            <person name="Zhu J."/>
            <person name="Weng Q."/>
            <person name="Mu J."/>
            <person name="Lu Y."/>
            <person name="Fan D."/>
            <person name="Liu Y."/>
            <person name="Guan J."/>
            <person name="Zhang Y."/>
            <person name="Yu S."/>
            <person name="Liu X."/>
            <person name="Zhang Y."/>
            <person name="Hong G."/>
            <person name="Han B."/>
            <person name="Choisne N."/>
            <person name="Demange N."/>
            <person name="Orjeda G."/>
            <person name="Samain S."/>
            <person name="Cattolico L."/>
            <person name="Pelletier E."/>
            <person name="Couloux A."/>
            <person name="Segurens B."/>
            <person name="Wincker P."/>
            <person name="D'Hont A."/>
            <person name="Scarpelli C."/>
            <person name="Weissenbach J."/>
            <person name="Salanoubat M."/>
            <person name="Quetier F."/>
            <person name="Yu Y."/>
            <person name="Kim H.R."/>
            <person name="Rambo T."/>
            <person name="Currie J."/>
            <person name="Collura K."/>
            <person name="Luo M."/>
            <person name="Yang T."/>
            <person name="Ammiraju J.S.S."/>
            <person name="Engler F."/>
            <person name="Soderlund C."/>
            <person name="Wing R.A."/>
            <person name="Palmer L.E."/>
            <person name="de la Bastide M."/>
            <person name="Spiegel L."/>
            <person name="Nascimento L."/>
            <person name="Zutavern T."/>
            <person name="O'Shaughnessy A."/>
            <person name="Dike S."/>
            <person name="Dedhia N."/>
            <person name="Preston R."/>
            <person name="Balija V."/>
            <person name="McCombie W.R."/>
            <person name="Chow T."/>
            <person name="Chen H."/>
            <person name="Chung M."/>
            <person name="Chen C."/>
            <person name="Shaw J."/>
            <person name="Wu H."/>
            <person name="Hsiao K."/>
            <person name="Chao Y."/>
            <person name="Chu M."/>
            <person name="Cheng C."/>
            <person name="Hour A."/>
            <person name="Lee P."/>
            <person name="Lin S."/>
            <person name="Lin Y."/>
            <person name="Liou J."/>
            <person name="Liu S."/>
            <person name="Hsing Y."/>
            <person name="Raghuvanshi S."/>
            <person name="Mohanty A."/>
            <person name="Bharti A.K."/>
            <person name="Gaur A."/>
            <person name="Gupta V."/>
            <person name="Kumar D."/>
            <person name="Ravi V."/>
            <person name="Vij S."/>
            <person name="Kapur A."/>
            <person name="Khurana P."/>
            <person name="Khurana P."/>
            <person name="Khurana J.P."/>
            <person name="Tyagi A.K."/>
            <person name="Gaikwad K."/>
            <person name="Singh A."/>
            <person name="Dalal V."/>
            <person name="Srivastava S."/>
            <person name="Dixit A."/>
            <person name="Pal A.K."/>
            <person name="Ghazi I.A."/>
            <person name="Yadav M."/>
            <person name="Pandit A."/>
            <person name="Bhargava A."/>
            <person name="Sureshbabu K."/>
            <person name="Batra K."/>
            <person name="Sharma T.R."/>
            <person name="Mohapatra T."/>
            <person name="Singh N.K."/>
            <person name="Messing J."/>
            <person name="Nelson A.B."/>
            <person name="Fuks G."/>
            <person name="Kavchok S."/>
            <person name="Keizer G."/>
            <person name="Linton E."/>
            <person name="Llaca V."/>
            <person name="Song R."/>
            <person name="Tanyolac B."/>
            <person name="Young S."/>
            <person name="Ho-Il K."/>
            <person name="Hahn J.H."/>
            <person name="Sangsakoo G."/>
            <person name="Vanavichit A."/>
            <person name="de Mattos Luiz.A.T."/>
            <person name="Zimmer P.D."/>
            <person name="Malone G."/>
            <person name="Dellagostin O."/>
            <person name="de Oliveira A.C."/>
            <person name="Bevan M."/>
            <person name="Bancroft I."/>
            <person name="Minx P."/>
            <person name="Cordum H."/>
            <person name="Wilson R."/>
            <person name="Cheng Z."/>
            <person name="Jin W."/>
            <person name="Jiang J."/>
            <person name="Leong S.A."/>
            <person name="Iwama H."/>
            <person name="Gojobori T."/>
            <person name="Itoh T."/>
            <person name="Niimura Y."/>
            <person name="Fujii Y."/>
            <person name="Habara T."/>
            <person name="Sakai H."/>
            <person name="Sato Y."/>
            <person name="Wilson G."/>
            <person name="Kumar K."/>
            <person name="McCouch S."/>
            <person name="Juretic N."/>
            <person name="Hoen D."/>
            <person name="Wright S."/>
            <person name="Bruskiewich R."/>
            <person name="Bureau T."/>
            <person name="Miyao A."/>
            <person name="Hirochika H."/>
            <person name="Nishikawa T."/>
            <person name="Kadowaki K."/>
            <person name="Sugiura M."/>
            <person name="Burr B."/>
            <person name="Sasaki T."/>
        </authorList>
    </citation>
    <scope>NUCLEOTIDE SEQUENCE [LARGE SCALE GENOMIC DNA]</scope>
    <source>
        <strain evidence="2">cv. Nipponbare</strain>
    </source>
</reference>
<reference evidence="1 2" key="2">
    <citation type="journal article" date="2013" name="Plant Cell Physiol.">
        <title>Rice Annotation Project Database (RAP-DB): an integrative and interactive database for rice genomics.</title>
        <authorList>
            <person name="Sakai H."/>
            <person name="Lee S.S."/>
            <person name="Tanaka T."/>
            <person name="Numa H."/>
            <person name="Kim J."/>
            <person name="Kawahara Y."/>
            <person name="Wakimoto H."/>
            <person name="Yang C.C."/>
            <person name="Iwamoto M."/>
            <person name="Abe T."/>
            <person name="Yamada Y."/>
            <person name="Muto A."/>
            <person name="Inokuchi H."/>
            <person name="Ikemura T."/>
            <person name="Matsumoto T."/>
            <person name="Sasaki T."/>
            <person name="Itoh T."/>
        </authorList>
    </citation>
    <scope>NUCLEOTIDE SEQUENCE [LARGE SCALE GENOMIC DNA]</scope>
    <source>
        <strain evidence="2">cv. Nipponbare</strain>
    </source>
</reference>
<organism evidence="1 2">
    <name type="scientific">Oryza sativa subsp. japonica</name>
    <name type="common">Rice</name>
    <dbReference type="NCBI Taxonomy" id="39947"/>
    <lineage>
        <taxon>Eukaryota</taxon>
        <taxon>Viridiplantae</taxon>
        <taxon>Streptophyta</taxon>
        <taxon>Embryophyta</taxon>
        <taxon>Tracheophyta</taxon>
        <taxon>Spermatophyta</taxon>
        <taxon>Magnoliopsida</taxon>
        <taxon>Liliopsida</taxon>
        <taxon>Poales</taxon>
        <taxon>Poaceae</taxon>
        <taxon>BOP clade</taxon>
        <taxon>Oryzoideae</taxon>
        <taxon>Oryzeae</taxon>
        <taxon>Oryzinae</taxon>
        <taxon>Oryza</taxon>
        <taxon>Oryza sativa</taxon>
    </lineage>
</organism>
<dbReference type="AlphaFoldDB" id="A0A0P0YD91"/>
<name>A0A0P0YD91_ORYSJ</name>
<reference evidence="1 2" key="3">
    <citation type="journal article" date="2013" name="Rice">
        <title>Improvement of the Oryza sativa Nipponbare reference genome using next generation sequence and optical map data.</title>
        <authorList>
            <person name="Kawahara Y."/>
            <person name="de la Bastide M."/>
            <person name="Hamilton J.P."/>
            <person name="Kanamori H."/>
            <person name="McCombie W.R."/>
            <person name="Ouyang S."/>
            <person name="Schwartz D.C."/>
            <person name="Tanaka T."/>
            <person name="Wu J."/>
            <person name="Zhou S."/>
            <person name="Childs K.L."/>
            <person name="Davidson R.M."/>
            <person name="Lin H."/>
            <person name="Quesada-Ocampo L."/>
            <person name="Vaillancourt B."/>
            <person name="Sakai H."/>
            <person name="Lee S.S."/>
            <person name="Kim J."/>
            <person name="Numa H."/>
            <person name="Itoh T."/>
            <person name="Buell C.R."/>
            <person name="Matsumoto T."/>
        </authorList>
    </citation>
    <scope>NUCLEOTIDE SEQUENCE [LARGE SCALE GENOMIC DNA]</scope>
    <source>
        <strain evidence="2">cv. Nipponbare</strain>
    </source>
</reference>
<proteinExistence type="predicted"/>
<dbReference type="Proteomes" id="UP000059680">
    <property type="component" value="Chromosome 12"/>
</dbReference>
<keyword evidence="2" id="KW-1185">Reference proteome</keyword>
<accession>A0A0P0YD91</accession>
<dbReference type="InParanoid" id="A0A0P0YD91"/>
<dbReference type="EMBL" id="AP014968">
    <property type="protein sequence ID" value="BAT18235.1"/>
    <property type="molecule type" value="Genomic_DNA"/>
</dbReference>
<gene>
    <name evidence="1" type="ordered locus">Os12g0633650</name>
    <name evidence="1" type="ORF">OSNPB_120633650</name>
</gene>